<gene>
    <name evidence="3" type="ORF">GETHPA_17540</name>
</gene>
<dbReference type="RefSeq" id="WP_285724737.1">
    <property type="nucleotide sequence ID" value="NZ_BSDD01000003.1"/>
</dbReference>
<evidence type="ECO:0000313" key="3">
    <source>
        <dbReference type="EMBL" id="GLH70221.1"/>
    </source>
</evidence>
<accession>A0ABQ5Q738</accession>
<evidence type="ECO:0000256" key="1">
    <source>
        <dbReference type="SAM" id="MobiDB-lite"/>
    </source>
</evidence>
<dbReference type="EMBL" id="BSDD01000003">
    <property type="protein sequence ID" value="GLH70221.1"/>
    <property type="molecule type" value="Genomic_DNA"/>
</dbReference>
<keyword evidence="2" id="KW-0732">Signal</keyword>
<feature type="region of interest" description="Disordered" evidence="1">
    <location>
        <begin position="320"/>
        <end position="341"/>
    </location>
</feature>
<comment type="caution">
    <text evidence="3">The sequence shown here is derived from an EMBL/GenBank/DDBJ whole genome shotgun (WGS) entry which is preliminary data.</text>
</comment>
<organism evidence="3 4">
    <name type="scientific">Geothrix rubra</name>
    <dbReference type="NCBI Taxonomy" id="2927977"/>
    <lineage>
        <taxon>Bacteria</taxon>
        <taxon>Pseudomonadati</taxon>
        <taxon>Acidobacteriota</taxon>
        <taxon>Holophagae</taxon>
        <taxon>Holophagales</taxon>
        <taxon>Holophagaceae</taxon>
        <taxon>Geothrix</taxon>
    </lineage>
</organism>
<proteinExistence type="predicted"/>
<feature type="signal peptide" evidence="2">
    <location>
        <begin position="1"/>
        <end position="22"/>
    </location>
</feature>
<evidence type="ECO:0000256" key="2">
    <source>
        <dbReference type="SAM" id="SignalP"/>
    </source>
</evidence>
<feature type="compositionally biased region" description="Basic and acidic residues" evidence="1">
    <location>
        <begin position="320"/>
        <end position="332"/>
    </location>
</feature>
<feature type="chain" id="PRO_5047282787" evidence="2">
    <location>
        <begin position="23"/>
        <end position="341"/>
    </location>
</feature>
<name>A0ABQ5Q738_9BACT</name>
<protein>
    <submittedName>
        <fullName evidence="3">Uncharacterized protein</fullName>
    </submittedName>
</protein>
<reference evidence="3 4" key="1">
    <citation type="journal article" date="2023" name="Antonie Van Leeuwenhoek">
        <title>Mesoterricola silvestris gen. nov., sp. nov., Mesoterricola sediminis sp. nov., Geothrix oryzae sp. nov., Geothrix edaphica sp. nov., Geothrix rubra sp. nov., and Geothrix limicola sp. nov., six novel members of Acidobacteriota isolated from soils.</title>
        <authorList>
            <person name="Itoh H."/>
            <person name="Sugisawa Y."/>
            <person name="Mise K."/>
            <person name="Xu Z."/>
            <person name="Kuniyasu M."/>
            <person name="Ushijima N."/>
            <person name="Kawano K."/>
            <person name="Kobayashi E."/>
            <person name="Shiratori Y."/>
            <person name="Masuda Y."/>
            <person name="Senoo K."/>
        </authorList>
    </citation>
    <scope>NUCLEOTIDE SEQUENCE [LARGE SCALE GENOMIC DNA]</scope>
    <source>
        <strain evidence="3 4">Red803</strain>
    </source>
</reference>
<keyword evidence="4" id="KW-1185">Reference proteome</keyword>
<evidence type="ECO:0000313" key="4">
    <source>
        <dbReference type="Proteomes" id="UP001165089"/>
    </source>
</evidence>
<dbReference type="Proteomes" id="UP001165089">
    <property type="component" value="Unassembled WGS sequence"/>
</dbReference>
<sequence>MRPTILAALPALVLVAQAPAPAPVDLRQQFNAELPAINQLLKTFQAKAAMDKAASLIPAQPPVFDGSNLQTIVRSLEQGQGLLSMYRLAGSTAIAAGQWEKAQEIQEKRLAAAQAIRDNVTKAQAPIQAVWDKAVADGQAYIAANQPRQADLLAKVKAFTTEFDAVKADMAAGKRKLTKQEADDINARGKVAGQQEQEAAQIAATIKLHQDNQAKAQTVAKFLAENVTEANGMVKAAEDDLAKVKGNIASQAKEIADFNAQEAKKKVKVVGNRTWVDAVLRNHENLTKLTTPQDEAGFLNRLLVLDPGNPMAEKVLRNVTEGKDPFAKESKPVRKAHPKKK</sequence>